<evidence type="ECO:0000256" key="1">
    <source>
        <dbReference type="SAM" id="SignalP"/>
    </source>
</evidence>
<evidence type="ECO:0000313" key="2">
    <source>
        <dbReference type="EMBL" id="QDU65745.1"/>
    </source>
</evidence>
<reference evidence="2 3" key="1">
    <citation type="submission" date="2019-02" db="EMBL/GenBank/DDBJ databases">
        <title>Deep-cultivation of Planctomycetes and their phenomic and genomic characterization uncovers novel biology.</title>
        <authorList>
            <person name="Wiegand S."/>
            <person name="Jogler M."/>
            <person name="Boedeker C."/>
            <person name="Pinto D."/>
            <person name="Vollmers J."/>
            <person name="Rivas-Marin E."/>
            <person name="Kohn T."/>
            <person name="Peeters S.H."/>
            <person name="Heuer A."/>
            <person name="Rast P."/>
            <person name="Oberbeckmann S."/>
            <person name="Bunk B."/>
            <person name="Jeske O."/>
            <person name="Meyerdierks A."/>
            <person name="Storesund J.E."/>
            <person name="Kallscheuer N."/>
            <person name="Luecker S."/>
            <person name="Lage O.M."/>
            <person name="Pohl T."/>
            <person name="Merkel B.J."/>
            <person name="Hornburger P."/>
            <person name="Mueller R.-W."/>
            <person name="Bruemmer F."/>
            <person name="Labrenz M."/>
            <person name="Spormann A.M."/>
            <person name="Op den Camp H."/>
            <person name="Overmann J."/>
            <person name="Amann R."/>
            <person name="Jetten M.S.M."/>
            <person name="Mascher T."/>
            <person name="Medema M.H."/>
            <person name="Devos D.P."/>
            <person name="Kaster A.-K."/>
            <person name="Ovreas L."/>
            <person name="Rohde M."/>
            <person name="Galperin M.Y."/>
            <person name="Jogler C."/>
        </authorList>
    </citation>
    <scope>NUCLEOTIDE SEQUENCE [LARGE SCALE GENOMIC DNA]</scope>
    <source>
        <strain evidence="2 3">Pla133</strain>
    </source>
</reference>
<accession>A0A518BFK0</accession>
<dbReference type="EMBL" id="CP036287">
    <property type="protein sequence ID" value="QDU65745.1"/>
    <property type="molecule type" value="Genomic_DNA"/>
</dbReference>
<evidence type="ECO:0000313" key="3">
    <source>
        <dbReference type="Proteomes" id="UP000316921"/>
    </source>
</evidence>
<name>A0A518BFK0_9BACT</name>
<feature type="signal peptide" evidence="1">
    <location>
        <begin position="1"/>
        <end position="27"/>
    </location>
</feature>
<keyword evidence="3" id="KW-1185">Reference proteome</keyword>
<gene>
    <name evidence="2" type="ORF">Pla133_08110</name>
</gene>
<protein>
    <submittedName>
        <fullName evidence="2">Uncharacterized protein</fullName>
    </submittedName>
</protein>
<dbReference type="Proteomes" id="UP000316921">
    <property type="component" value="Chromosome"/>
</dbReference>
<sequence length="315" mass="32192" precursor="true">MQPLSRVASIRSITALTLFGLATSACGGGGAGASNPSSGIDPSSGCQSGTWYIEATDESVGGGCVDLGIDGAVIELKLVDPSLTGVETAIYAVQSDDFVVEQWPAFSLAVAFDEIDATFFGLSDNEPVAWLYGSYYVPSADITVDLDGFPELGVEPIEASCESFQTWLNYEVYPGDWVFAGQPTVAALCSGRVRINGSKGAFPAKSTSSDVPLVASLALDGSPTAVLLTGSGAETLERGFLMSAGPSPLQLELSPGRHGVEVTSVAAGEASTALSGTLAREGGQLSGKVTIRPSADSIVSGQLSISAARSPGRRP</sequence>
<dbReference type="KEGG" id="pbap:Pla133_08110"/>
<dbReference type="AlphaFoldDB" id="A0A518BFK0"/>
<feature type="chain" id="PRO_5021898713" evidence="1">
    <location>
        <begin position="28"/>
        <end position="315"/>
    </location>
</feature>
<organism evidence="2 3">
    <name type="scientific">Engelhardtia mirabilis</name>
    <dbReference type="NCBI Taxonomy" id="2528011"/>
    <lineage>
        <taxon>Bacteria</taxon>
        <taxon>Pseudomonadati</taxon>
        <taxon>Planctomycetota</taxon>
        <taxon>Planctomycetia</taxon>
        <taxon>Planctomycetia incertae sedis</taxon>
        <taxon>Engelhardtia</taxon>
    </lineage>
</organism>
<keyword evidence="1" id="KW-0732">Signal</keyword>
<proteinExistence type="predicted"/>
<dbReference type="RefSeq" id="WP_145062641.1">
    <property type="nucleotide sequence ID" value="NZ_CP036287.1"/>
</dbReference>
<dbReference type="PROSITE" id="PS51257">
    <property type="entry name" value="PROKAR_LIPOPROTEIN"/>
    <property type="match status" value="1"/>
</dbReference>